<dbReference type="Proteomes" id="UP000823849">
    <property type="component" value="Unassembled WGS sequence"/>
</dbReference>
<dbReference type="InterPro" id="IPR043130">
    <property type="entry name" value="CDP-OH_PTrfase_TM_dom"/>
</dbReference>
<keyword evidence="9 18" id="KW-0812">Transmembrane</keyword>
<evidence type="ECO:0000256" key="12">
    <source>
        <dbReference type="ARBA" id="ARBA00023136"/>
    </source>
</evidence>
<dbReference type="InterPro" id="IPR050324">
    <property type="entry name" value="CDP-alcohol_PTase-I"/>
</dbReference>
<evidence type="ECO:0000256" key="6">
    <source>
        <dbReference type="ARBA" id="ARBA00014944"/>
    </source>
</evidence>
<evidence type="ECO:0000256" key="9">
    <source>
        <dbReference type="ARBA" id="ARBA00022692"/>
    </source>
</evidence>
<dbReference type="GO" id="GO:0008444">
    <property type="term" value="F:CDP-diacylglycerol-glycerol-3-phosphate 3-phosphatidyltransferase activity"/>
    <property type="evidence" value="ECO:0007669"/>
    <property type="project" value="UniProtKB-EC"/>
</dbReference>
<evidence type="ECO:0000256" key="8">
    <source>
        <dbReference type="ARBA" id="ARBA00022679"/>
    </source>
</evidence>
<feature type="transmembrane region" description="Helical" evidence="18">
    <location>
        <begin position="100"/>
        <end position="119"/>
    </location>
</feature>
<dbReference type="EMBL" id="DWWU01000010">
    <property type="protein sequence ID" value="HJC14648.1"/>
    <property type="molecule type" value="Genomic_DNA"/>
</dbReference>
<gene>
    <name evidence="19" type="ORF">H9705_02305</name>
</gene>
<dbReference type="PROSITE" id="PS00379">
    <property type="entry name" value="CDP_ALCOHOL_P_TRANSF"/>
    <property type="match status" value="1"/>
</dbReference>
<feature type="transmembrane region" description="Helical" evidence="18">
    <location>
        <begin position="157"/>
        <end position="179"/>
    </location>
</feature>
<evidence type="ECO:0000256" key="11">
    <source>
        <dbReference type="ARBA" id="ARBA00023098"/>
    </source>
</evidence>
<evidence type="ECO:0000256" key="13">
    <source>
        <dbReference type="ARBA" id="ARBA00023209"/>
    </source>
</evidence>
<dbReference type="InterPro" id="IPR004570">
    <property type="entry name" value="Phosphatidylglycerol_P_synth"/>
</dbReference>
<evidence type="ECO:0000256" key="4">
    <source>
        <dbReference type="ARBA" id="ARBA00010441"/>
    </source>
</evidence>
<proteinExistence type="inferred from homology"/>
<evidence type="ECO:0000256" key="2">
    <source>
        <dbReference type="ARBA" id="ARBA00004141"/>
    </source>
</evidence>
<protein>
    <recommendedName>
        <fullName evidence="6">CDP-diacylglycerol--glycerol-3-phosphate 3-phosphatidyltransferase</fullName>
        <ecNumber evidence="5">2.7.8.5</ecNumber>
    </recommendedName>
    <alternativeName>
        <fullName evidence="15">Phosphatidylglycerophosphate synthase</fullName>
    </alternativeName>
</protein>
<comment type="pathway">
    <text evidence="3">Phospholipid metabolism; phosphatidylglycerol biosynthesis; phosphatidylglycerol from CDP-diacylglycerol: step 1/2.</text>
</comment>
<comment type="subcellular location">
    <subcellularLocation>
        <location evidence="2">Membrane</location>
        <topology evidence="2">Multi-pass membrane protein</topology>
    </subcellularLocation>
</comment>
<evidence type="ECO:0000256" key="3">
    <source>
        <dbReference type="ARBA" id="ARBA00005042"/>
    </source>
</evidence>
<dbReference type="InterPro" id="IPR000462">
    <property type="entry name" value="CDP-OH_P_trans"/>
</dbReference>
<keyword evidence="10 18" id="KW-1133">Transmembrane helix</keyword>
<dbReference type="GO" id="GO:0046474">
    <property type="term" value="P:glycerophospholipid biosynthetic process"/>
    <property type="evidence" value="ECO:0007669"/>
    <property type="project" value="TreeGrafter"/>
</dbReference>
<comment type="caution">
    <text evidence="19">The sequence shown here is derived from an EMBL/GenBank/DDBJ whole genome shotgun (WGS) entry which is preliminary data.</text>
</comment>
<keyword evidence="8 17" id="KW-0808">Transferase</keyword>
<evidence type="ECO:0000256" key="7">
    <source>
        <dbReference type="ARBA" id="ARBA00022516"/>
    </source>
</evidence>
<reference evidence="19" key="2">
    <citation type="submission" date="2021-04" db="EMBL/GenBank/DDBJ databases">
        <authorList>
            <person name="Gilroy R."/>
        </authorList>
    </citation>
    <scope>NUCLEOTIDE SEQUENCE</scope>
    <source>
        <strain evidence="19">CHK185-5351</strain>
    </source>
</reference>
<evidence type="ECO:0000256" key="5">
    <source>
        <dbReference type="ARBA" id="ARBA00013170"/>
    </source>
</evidence>
<name>A0A9D2N7R8_9FIRM</name>
<dbReference type="Pfam" id="PF01066">
    <property type="entry name" value="CDP-OH_P_transf"/>
    <property type="match status" value="1"/>
</dbReference>
<feature type="transmembrane region" description="Helical" evidence="18">
    <location>
        <begin position="12"/>
        <end position="34"/>
    </location>
</feature>
<keyword evidence="7" id="KW-0444">Lipid biosynthesis</keyword>
<keyword evidence="14" id="KW-1208">Phospholipid metabolism</keyword>
<keyword evidence="11" id="KW-0443">Lipid metabolism</keyword>
<dbReference type="EC" id="2.7.8.5" evidence="5"/>
<keyword evidence="13" id="KW-0594">Phospholipid biosynthesis</keyword>
<evidence type="ECO:0000256" key="10">
    <source>
        <dbReference type="ARBA" id="ARBA00022989"/>
    </source>
</evidence>
<reference evidence="19" key="1">
    <citation type="journal article" date="2021" name="PeerJ">
        <title>Extensive microbial diversity within the chicken gut microbiome revealed by metagenomics and culture.</title>
        <authorList>
            <person name="Gilroy R."/>
            <person name="Ravi A."/>
            <person name="Getino M."/>
            <person name="Pursley I."/>
            <person name="Horton D.L."/>
            <person name="Alikhan N.F."/>
            <person name="Baker D."/>
            <person name="Gharbi K."/>
            <person name="Hall N."/>
            <person name="Watson M."/>
            <person name="Adriaenssens E.M."/>
            <person name="Foster-Nyarko E."/>
            <person name="Jarju S."/>
            <person name="Secka A."/>
            <person name="Antonio M."/>
            <person name="Oren A."/>
            <person name="Chaudhuri R.R."/>
            <person name="La Ragione R."/>
            <person name="Hildebrand F."/>
            <person name="Pallen M.J."/>
        </authorList>
    </citation>
    <scope>NUCLEOTIDE SEQUENCE</scope>
    <source>
        <strain evidence="19">CHK185-5351</strain>
    </source>
</reference>
<comment type="similarity">
    <text evidence="4 17">Belongs to the CDP-alcohol phosphatidyltransferase class-I family.</text>
</comment>
<evidence type="ECO:0000256" key="17">
    <source>
        <dbReference type="RuleBase" id="RU003750"/>
    </source>
</evidence>
<comment type="function">
    <text evidence="1">This protein catalyzes the committed step to the synthesis of the acidic phospholipids.</text>
</comment>
<organism evidence="19 20">
    <name type="scientific">Candidatus Fusicatenibacter intestinigallinarum</name>
    <dbReference type="NCBI Taxonomy" id="2838598"/>
    <lineage>
        <taxon>Bacteria</taxon>
        <taxon>Bacillati</taxon>
        <taxon>Bacillota</taxon>
        <taxon>Clostridia</taxon>
        <taxon>Lachnospirales</taxon>
        <taxon>Lachnospiraceae</taxon>
        <taxon>Fusicatenibacter</taxon>
    </lineage>
</organism>
<evidence type="ECO:0000256" key="14">
    <source>
        <dbReference type="ARBA" id="ARBA00023264"/>
    </source>
</evidence>
<evidence type="ECO:0000256" key="16">
    <source>
        <dbReference type="ARBA" id="ARBA00048586"/>
    </source>
</evidence>
<evidence type="ECO:0000256" key="15">
    <source>
        <dbReference type="ARBA" id="ARBA00033018"/>
    </source>
</evidence>
<dbReference type="InterPro" id="IPR048254">
    <property type="entry name" value="CDP_ALCOHOL_P_TRANSF_CS"/>
</dbReference>
<comment type="catalytic activity">
    <reaction evidence="16">
        <text>a CDP-1,2-diacyl-sn-glycerol + sn-glycerol 3-phosphate = a 1,2-diacyl-sn-glycero-3-phospho-(1'-sn-glycero-3'-phosphate) + CMP + H(+)</text>
        <dbReference type="Rhea" id="RHEA:12593"/>
        <dbReference type="ChEBI" id="CHEBI:15378"/>
        <dbReference type="ChEBI" id="CHEBI:57597"/>
        <dbReference type="ChEBI" id="CHEBI:58332"/>
        <dbReference type="ChEBI" id="CHEBI:60110"/>
        <dbReference type="ChEBI" id="CHEBI:60377"/>
        <dbReference type="EC" id="2.7.8.5"/>
    </reaction>
</comment>
<dbReference type="AlphaFoldDB" id="A0A9D2N7R8"/>
<feature type="transmembrane region" description="Helical" evidence="18">
    <location>
        <begin position="131"/>
        <end position="151"/>
    </location>
</feature>
<dbReference type="GO" id="GO:0016020">
    <property type="term" value="C:membrane"/>
    <property type="evidence" value="ECO:0007669"/>
    <property type="project" value="UniProtKB-SubCell"/>
</dbReference>
<dbReference type="PANTHER" id="PTHR14269">
    <property type="entry name" value="CDP-DIACYLGLYCEROL--GLYCEROL-3-PHOSPHATE 3-PHOSPHATIDYLTRANSFERASE-RELATED"/>
    <property type="match status" value="1"/>
</dbReference>
<keyword evidence="12 18" id="KW-0472">Membrane</keyword>
<evidence type="ECO:0000256" key="18">
    <source>
        <dbReference type="SAM" id="Phobius"/>
    </source>
</evidence>
<sequence length="187" mass="21384">MKKWKRSDWYTIPNLLGYFRILLIPVFAWLYLNAETEGEYIRAALVIGLSGLTDLFDGKIARKFHQITELGKFLDPLADKLTLGVIILCLAARYREIWLLVGLFVVKEGFMAVMGLLLLRRNGRKLDGAQWYGKVCTAVSYVVMFLLLILPDLPLPAVRTLTGLCAALMVCTLCFYIPVFREMWRES</sequence>
<accession>A0A9D2N7R8</accession>
<dbReference type="PANTHER" id="PTHR14269:SF62">
    <property type="entry name" value="CDP-DIACYLGLYCEROL--GLYCEROL-3-PHOSPHATE 3-PHOSPHATIDYLTRANSFERASE 1, CHLOROPLASTIC"/>
    <property type="match status" value="1"/>
</dbReference>
<evidence type="ECO:0000313" key="19">
    <source>
        <dbReference type="EMBL" id="HJC14648.1"/>
    </source>
</evidence>
<evidence type="ECO:0000313" key="20">
    <source>
        <dbReference type="Proteomes" id="UP000823849"/>
    </source>
</evidence>
<evidence type="ECO:0000256" key="1">
    <source>
        <dbReference type="ARBA" id="ARBA00003973"/>
    </source>
</evidence>
<dbReference type="PIRSF" id="PIRSF000847">
    <property type="entry name" value="Phos_ph_gly_syn"/>
    <property type="match status" value="1"/>
</dbReference>
<dbReference type="Gene3D" id="1.20.120.1760">
    <property type="match status" value="1"/>
</dbReference>